<evidence type="ECO:0000313" key="3">
    <source>
        <dbReference type="Proteomes" id="UP000230002"/>
    </source>
</evidence>
<name>A0A2G8SPN5_9APHY</name>
<dbReference type="OrthoDB" id="10639362at2759"/>
<feature type="compositionally biased region" description="Low complexity" evidence="1">
    <location>
        <begin position="287"/>
        <end position="299"/>
    </location>
</feature>
<evidence type="ECO:0000313" key="2">
    <source>
        <dbReference type="EMBL" id="PIL35725.1"/>
    </source>
</evidence>
<protein>
    <submittedName>
        <fullName evidence="2">Uncharacterized protein</fullName>
    </submittedName>
</protein>
<accession>A0A2G8SPN5</accession>
<dbReference type="Proteomes" id="UP000230002">
    <property type="component" value="Unassembled WGS sequence"/>
</dbReference>
<comment type="caution">
    <text evidence="2">The sequence shown here is derived from an EMBL/GenBank/DDBJ whole genome shotgun (WGS) entry which is preliminary data.</text>
</comment>
<reference evidence="2 3" key="1">
    <citation type="journal article" date="2015" name="Sci. Rep.">
        <title>Chromosome-level genome map provides insights into diverse defense mechanisms in the medicinal fungus Ganoderma sinense.</title>
        <authorList>
            <person name="Zhu Y."/>
            <person name="Xu J."/>
            <person name="Sun C."/>
            <person name="Zhou S."/>
            <person name="Xu H."/>
            <person name="Nelson D.R."/>
            <person name="Qian J."/>
            <person name="Song J."/>
            <person name="Luo H."/>
            <person name="Xiang L."/>
            <person name="Li Y."/>
            <person name="Xu Z."/>
            <person name="Ji A."/>
            <person name="Wang L."/>
            <person name="Lu S."/>
            <person name="Hayward A."/>
            <person name="Sun W."/>
            <person name="Li X."/>
            <person name="Schwartz D.C."/>
            <person name="Wang Y."/>
            <person name="Chen S."/>
        </authorList>
    </citation>
    <scope>NUCLEOTIDE SEQUENCE [LARGE SCALE GENOMIC DNA]</scope>
    <source>
        <strain evidence="2 3">ZZ0214-1</strain>
    </source>
</reference>
<feature type="compositionally biased region" description="Low complexity" evidence="1">
    <location>
        <begin position="13"/>
        <end position="31"/>
    </location>
</feature>
<feature type="region of interest" description="Disordered" evidence="1">
    <location>
        <begin position="1"/>
        <end position="31"/>
    </location>
</feature>
<dbReference type="AlphaFoldDB" id="A0A2G8SPN5"/>
<keyword evidence="3" id="KW-1185">Reference proteome</keyword>
<organism evidence="2 3">
    <name type="scientific">Ganoderma sinense ZZ0214-1</name>
    <dbReference type="NCBI Taxonomy" id="1077348"/>
    <lineage>
        <taxon>Eukaryota</taxon>
        <taxon>Fungi</taxon>
        <taxon>Dikarya</taxon>
        <taxon>Basidiomycota</taxon>
        <taxon>Agaricomycotina</taxon>
        <taxon>Agaricomycetes</taxon>
        <taxon>Polyporales</taxon>
        <taxon>Polyporaceae</taxon>
        <taxon>Ganoderma</taxon>
    </lineage>
</organism>
<evidence type="ECO:0000256" key="1">
    <source>
        <dbReference type="SAM" id="MobiDB-lite"/>
    </source>
</evidence>
<gene>
    <name evidence="2" type="ORF">GSI_02455</name>
</gene>
<dbReference type="EMBL" id="AYKW01000003">
    <property type="protein sequence ID" value="PIL35725.1"/>
    <property type="molecule type" value="Genomic_DNA"/>
</dbReference>
<sequence length="316" mass="33533">MGSCSRPSTMPKSMSTASSFSSSLASSAPSTSAPGFFPLALPSAAEACPFVDEPPLPTRRRITEHVRPVAVSVRTPSTTWSPLWPLDAGARCSSAKNSHGLPSHRTPPSRNHSVPSFAPRYASTPATPPPSWLPAALRKTEVEGSSARTGRCERNVRSWGSEGWPVECVVFDSAVDVVRAAVSVASSPKTSCGDDAASLSFAAAAAAPLGRAMGTSEERRITDQCGLDFPRVGSRKARRRAERGMGGNSSLCDAGFVRRMDERWTSIFTFLRMGVETEMPWRENTWPSSPSSGEGAAPSVLARLDDAGDSSSLGRF</sequence>
<feature type="region of interest" description="Disordered" evidence="1">
    <location>
        <begin position="282"/>
        <end position="316"/>
    </location>
</feature>
<feature type="region of interest" description="Disordered" evidence="1">
    <location>
        <begin position="94"/>
        <end position="117"/>
    </location>
</feature>
<proteinExistence type="predicted"/>
<feature type="compositionally biased region" description="Polar residues" evidence="1">
    <location>
        <begin position="1"/>
        <end position="12"/>
    </location>
</feature>